<dbReference type="GO" id="GO:0003700">
    <property type="term" value="F:DNA-binding transcription factor activity"/>
    <property type="evidence" value="ECO:0007669"/>
    <property type="project" value="InterPro"/>
</dbReference>
<dbReference type="InterPro" id="IPR016490">
    <property type="entry name" value="Tscrpt_reg_HTH_AF0396-typ3"/>
</dbReference>
<dbReference type="OrthoDB" id="11410at2157"/>
<dbReference type="AlphaFoldDB" id="F7XQN0"/>
<evidence type="ECO:0000259" key="2">
    <source>
        <dbReference type="Pfam" id="PF08350"/>
    </source>
</evidence>
<dbReference type="PIRSF" id="PIRSF006692">
    <property type="entry name" value="TF_HTH_AF0396_prd"/>
    <property type="match status" value="1"/>
</dbReference>
<evidence type="ECO:0000313" key="3">
    <source>
        <dbReference type="EMBL" id="AEH61629.1"/>
    </source>
</evidence>
<reference evidence="3" key="1">
    <citation type="submission" date="2010-07" db="EMBL/GenBank/DDBJ databases">
        <title>The complete genome of Methanosalsum zhilinae DSM 4017.</title>
        <authorList>
            <consortium name="US DOE Joint Genome Institute (JGI-PGF)"/>
            <person name="Lucas S."/>
            <person name="Copeland A."/>
            <person name="Lapidus A."/>
            <person name="Glavina del Rio T."/>
            <person name="Dalin E."/>
            <person name="Tice H."/>
            <person name="Bruce D."/>
            <person name="Goodwin L."/>
            <person name="Pitluck S."/>
            <person name="Kyrpides N."/>
            <person name="Mavromatis K."/>
            <person name="Ovchinnikova G."/>
            <person name="Daligault H."/>
            <person name="Detter J.C."/>
            <person name="Han C."/>
            <person name="Tapia R."/>
            <person name="Larimer F."/>
            <person name="Land M."/>
            <person name="Hauser L."/>
            <person name="Markowitz V."/>
            <person name="Cheng J.-F."/>
            <person name="Hugenholtz P."/>
            <person name="Woyke T."/>
            <person name="Wu D."/>
            <person name="Spring S."/>
            <person name="Schueler E."/>
            <person name="Brambilla E."/>
            <person name="Klenk H.-P."/>
            <person name="Eisen J.A."/>
        </authorList>
    </citation>
    <scope>NUCLEOTIDE SEQUENCE</scope>
    <source>
        <strain evidence="3">DSM 4017</strain>
    </source>
</reference>
<feature type="domain" description="Methanogenesis regulatory protein FilR1 middle" evidence="2">
    <location>
        <begin position="125"/>
        <end position="253"/>
    </location>
</feature>
<organism evidence="3 4">
    <name type="scientific">Methanosalsum zhilinae (strain DSM 4017 / NBRC 107636 / OCM 62 / WeN5)</name>
    <name type="common">Methanohalophilus zhilinae</name>
    <dbReference type="NCBI Taxonomy" id="679901"/>
    <lineage>
        <taxon>Archaea</taxon>
        <taxon>Methanobacteriati</taxon>
        <taxon>Methanobacteriota</taxon>
        <taxon>Stenosarchaea group</taxon>
        <taxon>Methanomicrobia</taxon>
        <taxon>Methanosarcinales</taxon>
        <taxon>Methanosarcinaceae</taxon>
        <taxon>Methanosalsum</taxon>
    </lineage>
</organism>
<dbReference type="InterPro" id="IPR013561">
    <property type="entry name" value="FilR1_middle_dom"/>
</dbReference>
<feature type="domain" description="HTH arsR-type" evidence="1">
    <location>
        <begin position="13"/>
        <end position="56"/>
    </location>
</feature>
<dbReference type="InterPro" id="IPR036388">
    <property type="entry name" value="WH-like_DNA-bd_sf"/>
</dbReference>
<dbReference type="InterPro" id="IPR036390">
    <property type="entry name" value="WH_DNA-bd_sf"/>
</dbReference>
<dbReference type="SUPFAM" id="SSF46785">
    <property type="entry name" value="Winged helix' DNA-binding domain"/>
    <property type="match status" value="1"/>
</dbReference>
<dbReference type="STRING" id="679901.Mzhil_1794"/>
<dbReference type="Gene3D" id="1.10.10.10">
    <property type="entry name" value="Winged helix-like DNA-binding domain superfamily/Winged helix DNA-binding domain"/>
    <property type="match status" value="1"/>
</dbReference>
<dbReference type="HOGENOM" id="CLU_062767_1_1_2"/>
<accession>F7XQN0</accession>
<name>F7XQN0_METZD</name>
<dbReference type="Proteomes" id="UP000006622">
    <property type="component" value="Chromosome"/>
</dbReference>
<dbReference type="Pfam" id="PF08350">
    <property type="entry name" value="FilR1_middle"/>
    <property type="match status" value="1"/>
</dbReference>
<dbReference type="EMBL" id="CP002101">
    <property type="protein sequence ID" value="AEH61629.1"/>
    <property type="molecule type" value="Genomic_DNA"/>
</dbReference>
<keyword evidence="4" id="KW-1185">Reference proteome</keyword>
<gene>
    <name evidence="3" type="ordered locus">Mzhil_1794</name>
</gene>
<proteinExistence type="predicted"/>
<evidence type="ECO:0000259" key="1">
    <source>
        <dbReference type="Pfam" id="PF01022"/>
    </source>
</evidence>
<dbReference type="Pfam" id="PF01022">
    <property type="entry name" value="HTH_5"/>
    <property type="match status" value="1"/>
</dbReference>
<dbReference type="KEGG" id="mzh:Mzhil_1794"/>
<dbReference type="InterPro" id="IPR001845">
    <property type="entry name" value="HTH_ArsR_DNA-bd_dom"/>
</dbReference>
<evidence type="ECO:0000313" key="4">
    <source>
        <dbReference type="Proteomes" id="UP000006622"/>
    </source>
</evidence>
<protein>
    <submittedName>
        <fullName evidence="3">Transcriptional regulator, ArsR family</fullName>
    </submittedName>
</protein>
<dbReference type="GeneID" id="10823437"/>
<dbReference type="RefSeq" id="WP_013899065.1">
    <property type="nucleotide sequence ID" value="NC_015676.1"/>
</dbReference>
<sequence length="263" mass="30520">MKAELLGTLFLSEKRKNLLLLLKEGEKDIDEIKRALNVNTSAIMTQINILMSQGLIVYQNNEYGLSSMGGVIVKKMQPLLETLNLYEDNRLYWENHKIEALPCHLLNRIEELGSCEFVEPDLDRMYDLPKRFEENLEKSKYIHEVSSYFSPAYSGLYKRLVEKGIEISLILTETVFERLKNEYQSDLAFYLGSGYVNLYVCTEKIELASGVVTDRFLALSLFYNTGIYHNHTMMSFESSAINWGKDLFSYYLDISRKISQDDF</sequence>